<dbReference type="KEGG" id="vpc:102542960"/>
<dbReference type="PANTHER" id="PTHR24147:SF60">
    <property type="entry name" value="ANKYRIN REPEAT DOMAIN-CONTAINING PROTEIN 26-RELATED"/>
    <property type="match status" value="1"/>
</dbReference>
<feature type="domain" description="CCDC144C-like coiled-coil" evidence="3">
    <location>
        <begin position="87"/>
        <end position="138"/>
    </location>
</feature>
<evidence type="ECO:0000313" key="5">
    <source>
        <dbReference type="RefSeq" id="XP_006204804.2"/>
    </source>
</evidence>
<dbReference type="InParanoid" id="A0A6I9I9K8"/>
<dbReference type="InterPro" id="IPR050657">
    <property type="entry name" value="Ankyrin_repeat_domain"/>
</dbReference>
<dbReference type="GeneID" id="102542960"/>
<keyword evidence="1 2" id="KW-0175">Coiled coil</keyword>
<dbReference type="FunCoup" id="A0A6I9I9K8">
    <property type="interactions" value="6"/>
</dbReference>
<reference evidence="5" key="1">
    <citation type="submission" date="2025-08" db="UniProtKB">
        <authorList>
            <consortium name="RefSeq"/>
        </authorList>
    </citation>
    <scope>IDENTIFICATION</scope>
</reference>
<evidence type="ECO:0000313" key="4">
    <source>
        <dbReference type="Proteomes" id="UP001652581"/>
    </source>
</evidence>
<dbReference type="Pfam" id="PF14915">
    <property type="entry name" value="CCDC144C"/>
    <property type="match status" value="2"/>
</dbReference>
<sequence length="144" mass="16698">MEIMKEKNNDLQKAIKWNEETFMKTIFQYSGQLSGLTAENSMLNTKLEKEKQSKDRLETEVESYHSRLTTATYGHDQSIMLLHTLRSNLKDNVVLSQQLSKAESQFKSLEIELYHTRDALREKIVVLECVQRGLSQALVFKEGN</sequence>
<evidence type="ECO:0000256" key="1">
    <source>
        <dbReference type="ARBA" id="ARBA00023054"/>
    </source>
</evidence>
<feature type="coiled-coil region" evidence="2">
    <location>
        <begin position="40"/>
        <end position="67"/>
    </location>
</feature>
<dbReference type="OrthoDB" id="366390at2759"/>
<organism evidence="4 5">
    <name type="scientific">Vicugna pacos</name>
    <name type="common">Alpaca</name>
    <name type="synonym">Lama pacos</name>
    <dbReference type="NCBI Taxonomy" id="30538"/>
    <lineage>
        <taxon>Eukaryota</taxon>
        <taxon>Metazoa</taxon>
        <taxon>Chordata</taxon>
        <taxon>Craniata</taxon>
        <taxon>Vertebrata</taxon>
        <taxon>Euteleostomi</taxon>
        <taxon>Mammalia</taxon>
        <taxon>Eutheria</taxon>
        <taxon>Laurasiatheria</taxon>
        <taxon>Artiodactyla</taxon>
        <taxon>Tylopoda</taxon>
        <taxon>Camelidae</taxon>
        <taxon>Vicugna</taxon>
    </lineage>
</organism>
<keyword evidence="4" id="KW-1185">Reference proteome</keyword>
<dbReference type="PANTHER" id="PTHR24147">
    <property type="entry name" value="ANKYRIN REPEAT DOMAIN 36-RELATED"/>
    <property type="match status" value="1"/>
</dbReference>
<dbReference type="RefSeq" id="XP_006204804.2">
    <property type="nucleotide sequence ID" value="XM_006204742.2"/>
</dbReference>
<name>A0A6I9I9K8_VICPA</name>
<protein>
    <submittedName>
        <fullName evidence="5">Ankyrin repeat domain-containing protein 26</fullName>
    </submittedName>
</protein>
<proteinExistence type="predicted"/>
<evidence type="ECO:0000259" key="3">
    <source>
        <dbReference type="Pfam" id="PF14915"/>
    </source>
</evidence>
<dbReference type="AlphaFoldDB" id="A0A6I9I9K8"/>
<evidence type="ECO:0000256" key="2">
    <source>
        <dbReference type="SAM" id="Coils"/>
    </source>
</evidence>
<dbReference type="Proteomes" id="UP001652581">
    <property type="component" value="Chromosome 29"/>
</dbReference>
<feature type="domain" description="CCDC144C-like coiled-coil" evidence="3">
    <location>
        <begin position="2"/>
        <end position="81"/>
    </location>
</feature>
<gene>
    <name evidence="5" type="primary">LOC102542960</name>
</gene>
<dbReference type="InterPro" id="IPR039497">
    <property type="entry name" value="CC144C-like_CC_dom"/>
</dbReference>
<accession>A0A6I9I9K8</accession>